<evidence type="ECO:0000313" key="1">
    <source>
        <dbReference type="EMBL" id="AIG74309.1"/>
    </source>
</evidence>
<dbReference type="KEGG" id="aja:AJAP_06960"/>
<dbReference type="AlphaFoldDB" id="A0A075UP53"/>
<protein>
    <submittedName>
        <fullName evidence="1">Uncharacterized protein</fullName>
    </submittedName>
</protein>
<sequence length="85" mass="9633">MAPPGRVQPPQMLSWMPSRGLLRVVEFVAGEVADDQLPEGLHHFTEGYFFLSMYTESYPGDDEAYDFATELVDLVKQAQELEPIK</sequence>
<reference evidence="1 2" key="1">
    <citation type="journal article" date="2014" name="J. Biotechnol.">
        <title>Complete genome sequence of the actinobacterium Amycolatopsis japonica MG417-CF17(T) (=DSM 44213T) producing (S,S)-N,N'-ethylenediaminedisuccinic acid.</title>
        <authorList>
            <person name="Stegmann E."/>
            <person name="Albersmeier A."/>
            <person name="Spohn M."/>
            <person name="Gert H."/>
            <person name="Weber T."/>
            <person name="Wohlleben W."/>
            <person name="Kalinowski J."/>
            <person name="Ruckert C."/>
        </authorList>
    </citation>
    <scope>NUCLEOTIDE SEQUENCE [LARGE SCALE GENOMIC DNA]</scope>
    <source>
        <strain evidence="2">MG417-CF17 (DSM 44213)</strain>
    </source>
</reference>
<accession>A0A075UP53</accession>
<dbReference type="Proteomes" id="UP000028492">
    <property type="component" value="Chromosome"/>
</dbReference>
<proteinExistence type="predicted"/>
<dbReference type="HOGENOM" id="CLU_2505486_0_0_11"/>
<keyword evidence="2" id="KW-1185">Reference proteome</keyword>
<dbReference type="EMBL" id="CP008953">
    <property type="protein sequence ID" value="AIG74309.1"/>
    <property type="molecule type" value="Genomic_DNA"/>
</dbReference>
<organism evidence="1 2">
    <name type="scientific">Amycolatopsis japonica</name>
    <dbReference type="NCBI Taxonomy" id="208439"/>
    <lineage>
        <taxon>Bacteria</taxon>
        <taxon>Bacillati</taxon>
        <taxon>Actinomycetota</taxon>
        <taxon>Actinomycetes</taxon>
        <taxon>Pseudonocardiales</taxon>
        <taxon>Pseudonocardiaceae</taxon>
        <taxon>Amycolatopsis</taxon>
        <taxon>Amycolatopsis japonica group</taxon>
    </lineage>
</organism>
<name>A0A075UP53_9PSEU</name>
<evidence type="ECO:0000313" key="2">
    <source>
        <dbReference type="Proteomes" id="UP000028492"/>
    </source>
</evidence>
<gene>
    <name evidence="1" type="ORF">AJAP_06960</name>
</gene>